<comment type="caution">
    <text evidence="1">The sequence shown here is derived from an EMBL/GenBank/DDBJ whole genome shotgun (WGS) entry which is preliminary data.</text>
</comment>
<dbReference type="InterPro" id="IPR024965">
    <property type="entry name" value="Putative_integrase"/>
</dbReference>
<dbReference type="Proteomes" id="UP000232455">
    <property type="component" value="Unassembled WGS sequence"/>
</dbReference>
<accession>A0ABX4Q2X9</accession>
<dbReference type="EMBL" id="PHHE01000001">
    <property type="protein sequence ID" value="PKA71120.1"/>
    <property type="molecule type" value="Genomic_DNA"/>
</dbReference>
<evidence type="ECO:0000313" key="1">
    <source>
        <dbReference type="EMBL" id="PKA71120.1"/>
    </source>
</evidence>
<sequence length="307" mass="35815">MPIKKGTKYNGRTKDITFSWLTAERGVKWETWRKLMAEWLASEHQNTHLRITVLNWFVMHYLPIVSEGWNPKSIFIAHENNALPGLTEMLEETVHPLKIPERQNAIVSFIGWVIEKSFSEIDSFGRLQSLVINPFSRASKSGIRLSETVHNPLPYTYIKDLRALICPDPSGNFNDWHWAHEQYGPQRSNGTSSAARKGGDWFEVDPRVINYSDPYCVWRTRTIIKKVKGRGQREVVVYELWSPVRAMVIFIKLHLPLRTYQVRFLDSGEADTWRYSRDGWNLNRVHKFIRGSEVNPWRKGNAVHLSI</sequence>
<dbReference type="RefSeq" id="WP_100847157.1">
    <property type="nucleotide sequence ID" value="NZ_PHHE01000001.1"/>
</dbReference>
<dbReference type="Pfam" id="PF13009">
    <property type="entry name" value="Integrase_2"/>
    <property type="match status" value="1"/>
</dbReference>
<reference evidence="1 2" key="1">
    <citation type="submission" date="2017-11" db="EMBL/GenBank/DDBJ databases">
        <title>Genome sequencing of a diverse group of Pseudomonas species.</title>
        <authorList>
            <person name="Loper J."/>
        </authorList>
    </citation>
    <scope>NUCLEOTIDE SEQUENCE [LARGE SCALE GENOMIC DNA]</scope>
    <source>
        <strain evidence="1 2">LMG 25716</strain>
    </source>
</reference>
<evidence type="ECO:0000313" key="2">
    <source>
        <dbReference type="Proteomes" id="UP000232455"/>
    </source>
</evidence>
<name>A0ABX4Q2X9_9PSED</name>
<protein>
    <submittedName>
        <fullName evidence="1">Integrase</fullName>
    </submittedName>
</protein>
<proteinExistence type="predicted"/>
<keyword evidence="2" id="KW-1185">Reference proteome</keyword>
<gene>
    <name evidence="1" type="ORF">ATI02_4076</name>
</gene>
<organism evidence="1 2">
    <name type="scientific">Pseudomonas baetica</name>
    <dbReference type="NCBI Taxonomy" id="674054"/>
    <lineage>
        <taxon>Bacteria</taxon>
        <taxon>Pseudomonadati</taxon>
        <taxon>Pseudomonadota</taxon>
        <taxon>Gammaproteobacteria</taxon>
        <taxon>Pseudomonadales</taxon>
        <taxon>Pseudomonadaceae</taxon>
        <taxon>Pseudomonas</taxon>
    </lineage>
</organism>